<dbReference type="GO" id="GO:0007168">
    <property type="term" value="P:receptor guanylyl cyclase signaling pathway"/>
    <property type="evidence" value="ECO:0007669"/>
    <property type="project" value="TreeGrafter"/>
</dbReference>
<dbReference type="GO" id="GO:0001653">
    <property type="term" value="F:peptide receptor activity"/>
    <property type="evidence" value="ECO:0007669"/>
    <property type="project" value="TreeGrafter"/>
</dbReference>
<dbReference type="PROSITE" id="PS50011">
    <property type="entry name" value="PROTEIN_KINASE_DOM"/>
    <property type="match status" value="1"/>
</dbReference>
<accession>A0A8K0PAD9</accession>
<dbReference type="Gene3D" id="1.10.510.10">
    <property type="entry name" value="Transferase(Phosphotransferase) domain 1"/>
    <property type="match status" value="1"/>
</dbReference>
<keyword evidence="8" id="KW-1185">Reference proteome</keyword>
<gene>
    <name evidence="7" type="ORF">J437_LFUL017334</name>
</gene>
<evidence type="ECO:0000256" key="1">
    <source>
        <dbReference type="ARBA" id="ARBA00001436"/>
    </source>
</evidence>
<feature type="non-terminal residue" evidence="7">
    <location>
        <position position="1"/>
    </location>
</feature>
<dbReference type="EMBL" id="KZ309225">
    <property type="protein sequence ID" value="KAG8237783.1"/>
    <property type="molecule type" value="Genomic_DNA"/>
</dbReference>
<dbReference type="Pfam" id="PF00069">
    <property type="entry name" value="Pkinase"/>
    <property type="match status" value="1"/>
</dbReference>
<protein>
    <recommendedName>
        <fullName evidence="2">guanylate cyclase</fullName>
        <ecNumber evidence="2">4.6.1.2</ecNumber>
    </recommendedName>
</protein>
<evidence type="ECO:0000256" key="5">
    <source>
        <dbReference type="ARBA" id="ARBA00023293"/>
    </source>
</evidence>
<dbReference type="GO" id="GO:0005886">
    <property type="term" value="C:plasma membrane"/>
    <property type="evidence" value="ECO:0007669"/>
    <property type="project" value="TreeGrafter"/>
</dbReference>
<dbReference type="PANTHER" id="PTHR11920">
    <property type="entry name" value="GUANYLYL CYCLASE"/>
    <property type="match status" value="1"/>
</dbReference>
<dbReference type="PANTHER" id="PTHR11920:SF474">
    <property type="entry name" value="RECEPTOR-TYPE GUANYLATE CYCLASE GYC76C"/>
    <property type="match status" value="1"/>
</dbReference>
<evidence type="ECO:0000256" key="4">
    <source>
        <dbReference type="ARBA" id="ARBA00023239"/>
    </source>
</evidence>
<dbReference type="EC" id="4.6.1.2" evidence="2"/>
<dbReference type="InterPro" id="IPR050401">
    <property type="entry name" value="Cyclic_nucleotide_synthase"/>
</dbReference>
<evidence type="ECO:0000259" key="6">
    <source>
        <dbReference type="PROSITE" id="PS50011"/>
    </source>
</evidence>
<dbReference type="OrthoDB" id="1890790at2759"/>
<keyword evidence="3" id="KW-0547">Nucleotide-binding</keyword>
<dbReference type="SUPFAM" id="SSF56112">
    <property type="entry name" value="Protein kinase-like (PK-like)"/>
    <property type="match status" value="1"/>
</dbReference>
<dbReference type="InterPro" id="IPR011009">
    <property type="entry name" value="Kinase-like_dom_sf"/>
</dbReference>
<evidence type="ECO:0000313" key="8">
    <source>
        <dbReference type="Proteomes" id="UP000792457"/>
    </source>
</evidence>
<comment type="caution">
    <text evidence="7">The sequence shown here is derived from an EMBL/GenBank/DDBJ whole genome shotgun (WGS) entry which is preliminary data.</text>
</comment>
<dbReference type="Proteomes" id="UP000792457">
    <property type="component" value="Unassembled WGS sequence"/>
</dbReference>
<keyword evidence="5" id="KW-0141">cGMP biosynthesis</keyword>
<sequence length="110" mass="12360">MLYIHNSLLVYHGNLKSSNCVVTSRWVLQVTDFGLHELRQGAESDSIGEHQYYRSLLWKAPELLRGSTGRGSRGNVVKGSQKGDVYAFAIILYELLGRRGPFGQTSYDPK</sequence>
<reference evidence="7" key="2">
    <citation type="submission" date="2017-10" db="EMBL/GenBank/DDBJ databases">
        <title>Ladona fulva Genome sequencing and assembly.</title>
        <authorList>
            <person name="Murali S."/>
            <person name="Richards S."/>
            <person name="Bandaranaike D."/>
            <person name="Bellair M."/>
            <person name="Blankenburg K."/>
            <person name="Chao H."/>
            <person name="Dinh H."/>
            <person name="Doddapaneni H."/>
            <person name="Dugan-Rocha S."/>
            <person name="Elkadiri S."/>
            <person name="Gnanaolivu R."/>
            <person name="Hernandez B."/>
            <person name="Skinner E."/>
            <person name="Javaid M."/>
            <person name="Lee S."/>
            <person name="Li M."/>
            <person name="Ming W."/>
            <person name="Munidasa M."/>
            <person name="Muniz J."/>
            <person name="Nguyen L."/>
            <person name="Hughes D."/>
            <person name="Osuji N."/>
            <person name="Pu L.-L."/>
            <person name="Puazo M."/>
            <person name="Qu C."/>
            <person name="Quiroz J."/>
            <person name="Raj R."/>
            <person name="Weissenberger G."/>
            <person name="Xin Y."/>
            <person name="Zou X."/>
            <person name="Han Y."/>
            <person name="Worley K."/>
            <person name="Muzny D."/>
            <person name="Gibbs R."/>
        </authorList>
    </citation>
    <scope>NUCLEOTIDE SEQUENCE</scope>
    <source>
        <strain evidence="7">Sampled in the wild</strain>
    </source>
</reference>
<dbReference type="GO" id="GO:0004383">
    <property type="term" value="F:guanylate cyclase activity"/>
    <property type="evidence" value="ECO:0007669"/>
    <property type="project" value="UniProtKB-EC"/>
</dbReference>
<comment type="catalytic activity">
    <reaction evidence="1">
        <text>GTP = 3',5'-cyclic GMP + diphosphate</text>
        <dbReference type="Rhea" id="RHEA:13665"/>
        <dbReference type="ChEBI" id="CHEBI:33019"/>
        <dbReference type="ChEBI" id="CHEBI:37565"/>
        <dbReference type="ChEBI" id="CHEBI:57746"/>
        <dbReference type="EC" id="4.6.1.2"/>
    </reaction>
</comment>
<dbReference type="GO" id="GO:0004672">
    <property type="term" value="F:protein kinase activity"/>
    <property type="evidence" value="ECO:0007669"/>
    <property type="project" value="InterPro"/>
</dbReference>
<keyword evidence="4" id="KW-0456">Lyase</keyword>
<evidence type="ECO:0000256" key="2">
    <source>
        <dbReference type="ARBA" id="ARBA00012202"/>
    </source>
</evidence>
<evidence type="ECO:0000256" key="3">
    <source>
        <dbReference type="ARBA" id="ARBA00022741"/>
    </source>
</evidence>
<reference evidence="7" key="1">
    <citation type="submission" date="2013-04" db="EMBL/GenBank/DDBJ databases">
        <authorList>
            <person name="Qu J."/>
            <person name="Murali S.C."/>
            <person name="Bandaranaike D."/>
            <person name="Bellair M."/>
            <person name="Blankenburg K."/>
            <person name="Chao H."/>
            <person name="Dinh H."/>
            <person name="Doddapaneni H."/>
            <person name="Downs B."/>
            <person name="Dugan-Rocha S."/>
            <person name="Elkadiri S."/>
            <person name="Gnanaolivu R.D."/>
            <person name="Hernandez B."/>
            <person name="Javaid M."/>
            <person name="Jayaseelan J.C."/>
            <person name="Lee S."/>
            <person name="Li M."/>
            <person name="Ming W."/>
            <person name="Munidasa M."/>
            <person name="Muniz J."/>
            <person name="Nguyen L."/>
            <person name="Ongeri F."/>
            <person name="Osuji N."/>
            <person name="Pu L.-L."/>
            <person name="Puazo M."/>
            <person name="Qu C."/>
            <person name="Quiroz J."/>
            <person name="Raj R."/>
            <person name="Weissenberger G."/>
            <person name="Xin Y."/>
            <person name="Zou X."/>
            <person name="Han Y."/>
            <person name="Richards S."/>
            <person name="Worley K."/>
            <person name="Muzny D."/>
            <person name="Gibbs R."/>
        </authorList>
    </citation>
    <scope>NUCLEOTIDE SEQUENCE</scope>
    <source>
        <strain evidence="7">Sampled in the wild</strain>
    </source>
</reference>
<dbReference type="GO" id="GO:0005524">
    <property type="term" value="F:ATP binding"/>
    <property type="evidence" value="ECO:0007669"/>
    <property type="project" value="InterPro"/>
</dbReference>
<feature type="domain" description="Protein kinase" evidence="6">
    <location>
        <begin position="1"/>
        <end position="110"/>
    </location>
</feature>
<name>A0A8K0PAD9_LADFU</name>
<dbReference type="GO" id="GO:0004016">
    <property type="term" value="F:adenylate cyclase activity"/>
    <property type="evidence" value="ECO:0007669"/>
    <property type="project" value="TreeGrafter"/>
</dbReference>
<proteinExistence type="predicted"/>
<evidence type="ECO:0000313" key="7">
    <source>
        <dbReference type="EMBL" id="KAG8237783.1"/>
    </source>
</evidence>
<dbReference type="AlphaFoldDB" id="A0A8K0PAD9"/>
<organism evidence="7 8">
    <name type="scientific">Ladona fulva</name>
    <name type="common">Scarce chaser dragonfly</name>
    <name type="synonym">Libellula fulva</name>
    <dbReference type="NCBI Taxonomy" id="123851"/>
    <lineage>
        <taxon>Eukaryota</taxon>
        <taxon>Metazoa</taxon>
        <taxon>Ecdysozoa</taxon>
        <taxon>Arthropoda</taxon>
        <taxon>Hexapoda</taxon>
        <taxon>Insecta</taxon>
        <taxon>Pterygota</taxon>
        <taxon>Palaeoptera</taxon>
        <taxon>Odonata</taxon>
        <taxon>Epiprocta</taxon>
        <taxon>Anisoptera</taxon>
        <taxon>Libelluloidea</taxon>
        <taxon>Libellulidae</taxon>
        <taxon>Ladona</taxon>
    </lineage>
</organism>
<dbReference type="InterPro" id="IPR000719">
    <property type="entry name" value="Prot_kinase_dom"/>
</dbReference>